<name>A0A7R9LRN7_9ACAR</name>
<dbReference type="AlphaFoldDB" id="A0A7R9LRN7"/>
<protein>
    <submittedName>
        <fullName evidence="1">Uncharacterized protein</fullName>
    </submittedName>
</protein>
<sequence length="53" mass="5996">SAGRIVCVETYSEIAANNTADHWIDWSPIEWTNVTVDGMDQLENRSKVMSLQL</sequence>
<feature type="non-terminal residue" evidence="1">
    <location>
        <position position="1"/>
    </location>
</feature>
<organism evidence="1">
    <name type="scientific">Medioppia subpectinata</name>
    <dbReference type="NCBI Taxonomy" id="1979941"/>
    <lineage>
        <taxon>Eukaryota</taxon>
        <taxon>Metazoa</taxon>
        <taxon>Ecdysozoa</taxon>
        <taxon>Arthropoda</taxon>
        <taxon>Chelicerata</taxon>
        <taxon>Arachnida</taxon>
        <taxon>Acari</taxon>
        <taxon>Acariformes</taxon>
        <taxon>Sarcoptiformes</taxon>
        <taxon>Oribatida</taxon>
        <taxon>Brachypylina</taxon>
        <taxon>Oppioidea</taxon>
        <taxon>Oppiidae</taxon>
        <taxon>Medioppia</taxon>
    </lineage>
</organism>
<gene>
    <name evidence="1" type="ORF">OSB1V03_LOCUS21072</name>
</gene>
<evidence type="ECO:0000313" key="2">
    <source>
        <dbReference type="Proteomes" id="UP000759131"/>
    </source>
</evidence>
<feature type="non-terminal residue" evidence="1">
    <location>
        <position position="53"/>
    </location>
</feature>
<dbReference type="Proteomes" id="UP000759131">
    <property type="component" value="Unassembled WGS sequence"/>
</dbReference>
<proteinExistence type="predicted"/>
<evidence type="ECO:0000313" key="1">
    <source>
        <dbReference type="EMBL" id="CAD7646647.1"/>
    </source>
</evidence>
<dbReference type="EMBL" id="CAJPIZ010037407">
    <property type="protein sequence ID" value="CAG2121126.1"/>
    <property type="molecule type" value="Genomic_DNA"/>
</dbReference>
<reference evidence="1" key="1">
    <citation type="submission" date="2020-11" db="EMBL/GenBank/DDBJ databases">
        <authorList>
            <person name="Tran Van P."/>
        </authorList>
    </citation>
    <scope>NUCLEOTIDE SEQUENCE</scope>
</reference>
<keyword evidence="2" id="KW-1185">Reference proteome</keyword>
<accession>A0A7R9LRN7</accession>
<dbReference type="EMBL" id="OC891982">
    <property type="protein sequence ID" value="CAD7646647.1"/>
    <property type="molecule type" value="Genomic_DNA"/>
</dbReference>